<dbReference type="Proteomes" id="UP000439903">
    <property type="component" value="Unassembled WGS sequence"/>
</dbReference>
<proteinExistence type="predicted"/>
<feature type="compositionally biased region" description="Acidic residues" evidence="1">
    <location>
        <begin position="79"/>
        <end position="97"/>
    </location>
</feature>
<feature type="region of interest" description="Disordered" evidence="1">
    <location>
        <begin position="77"/>
        <end position="97"/>
    </location>
</feature>
<gene>
    <name evidence="2" type="ORF">F8M41_015134</name>
</gene>
<evidence type="ECO:0000313" key="3">
    <source>
        <dbReference type="Proteomes" id="UP000439903"/>
    </source>
</evidence>
<name>A0A8H4AR03_GIGMA</name>
<accession>A0A8H4AR03</accession>
<dbReference type="EMBL" id="WTPW01000313">
    <property type="protein sequence ID" value="KAF0524605.1"/>
    <property type="molecule type" value="Genomic_DNA"/>
</dbReference>
<reference evidence="2 3" key="1">
    <citation type="journal article" date="2019" name="Environ. Microbiol.">
        <title>At the nexus of three kingdoms: the genome of the mycorrhizal fungus Gigaspora margarita provides insights into plant, endobacterial and fungal interactions.</title>
        <authorList>
            <person name="Venice F."/>
            <person name="Ghignone S."/>
            <person name="Salvioli di Fossalunga A."/>
            <person name="Amselem J."/>
            <person name="Novero M."/>
            <person name="Xianan X."/>
            <person name="Sedzielewska Toro K."/>
            <person name="Morin E."/>
            <person name="Lipzen A."/>
            <person name="Grigoriev I.V."/>
            <person name="Henrissat B."/>
            <person name="Martin F.M."/>
            <person name="Bonfante P."/>
        </authorList>
    </citation>
    <scope>NUCLEOTIDE SEQUENCE [LARGE SCALE GENOMIC DNA]</scope>
    <source>
        <strain evidence="2 3">BEG34</strain>
    </source>
</reference>
<protein>
    <submittedName>
        <fullName evidence="2">Uncharacterized protein</fullName>
    </submittedName>
</protein>
<dbReference type="AlphaFoldDB" id="A0A8H4AR03"/>
<comment type="caution">
    <text evidence="2">The sequence shown here is derived from an EMBL/GenBank/DDBJ whole genome shotgun (WGS) entry which is preliminary data.</text>
</comment>
<organism evidence="2 3">
    <name type="scientific">Gigaspora margarita</name>
    <dbReference type="NCBI Taxonomy" id="4874"/>
    <lineage>
        <taxon>Eukaryota</taxon>
        <taxon>Fungi</taxon>
        <taxon>Fungi incertae sedis</taxon>
        <taxon>Mucoromycota</taxon>
        <taxon>Glomeromycotina</taxon>
        <taxon>Glomeromycetes</taxon>
        <taxon>Diversisporales</taxon>
        <taxon>Gigasporaceae</taxon>
        <taxon>Gigaspora</taxon>
    </lineage>
</organism>
<sequence length="97" mass="11106">MNNDTTYYHEDDMEEYDMNNETTYYPEDDMEIALPPNECYFDTLPVIGYVDETGISYEGSEYEHGRDTLSVVENVVDSDSSELESEDVEDGISECSV</sequence>
<evidence type="ECO:0000313" key="2">
    <source>
        <dbReference type="EMBL" id="KAF0524605.1"/>
    </source>
</evidence>
<evidence type="ECO:0000256" key="1">
    <source>
        <dbReference type="SAM" id="MobiDB-lite"/>
    </source>
</evidence>
<keyword evidence="3" id="KW-1185">Reference proteome</keyword>